<evidence type="ECO:0000256" key="2">
    <source>
        <dbReference type="ARBA" id="ARBA00022475"/>
    </source>
</evidence>
<dbReference type="AlphaFoldDB" id="U5MNV9"/>
<keyword evidence="2" id="KW-1003">Cell membrane</keyword>
<dbReference type="PATRIC" id="fig|1345695.3.peg.1150"/>
<keyword evidence="5 6" id="KW-0472">Membrane</keyword>
<dbReference type="HOGENOM" id="CLU_063199_1_1_9"/>
<dbReference type="Gene3D" id="3.30.70.120">
    <property type="match status" value="1"/>
</dbReference>
<dbReference type="Pfam" id="PF10035">
    <property type="entry name" value="DUF2179"/>
    <property type="match status" value="1"/>
</dbReference>
<accession>U5MNV9</accession>
<dbReference type="InterPro" id="IPR003740">
    <property type="entry name" value="YitT"/>
</dbReference>
<keyword evidence="9" id="KW-1185">Reference proteome</keyword>
<dbReference type="PIRSF" id="PIRSF006483">
    <property type="entry name" value="Membrane_protein_YitT"/>
    <property type="match status" value="1"/>
</dbReference>
<proteinExistence type="predicted"/>
<dbReference type="CDD" id="cd16380">
    <property type="entry name" value="YitT_C"/>
    <property type="match status" value="1"/>
</dbReference>
<dbReference type="Pfam" id="PF02588">
    <property type="entry name" value="YitT_membrane"/>
    <property type="match status" value="1"/>
</dbReference>
<feature type="transmembrane region" description="Helical" evidence="6">
    <location>
        <begin position="175"/>
        <end position="198"/>
    </location>
</feature>
<feature type="transmembrane region" description="Helical" evidence="6">
    <location>
        <begin position="56"/>
        <end position="85"/>
    </location>
</feature>
<feature type="transmembrane region" description="Helical" evidence="6">
    <location>
        <begin position="25"/>
        <end position="44"/>
    </location>
</feature>
<dbReference type="InterPro" id="IPR019264">
    <property type="entry name" value="DUF2179"/>
</dbReference>
<evidence type="ECO:0000313" key="8">
    <source>
        <dbReference type="EMBL" id="AGX42208.1"/>
    </source>
</evidence>
<comment type="subcellular location">
    <subcellularLocation>
        <location evidence="1">Cell membrane</location>
        <topology evidence="1">Multi-pass membrane protein</topology>
    </subcellularLocation>
</comment>
<evidence type="ECO:0000256" key="6">
    <source>
        <dbReference type="SAM" id="Phobius"/>
    </source>
</evidence>
<evidence type="ECO:0000313" key="9">
    <source>
        <dbReference type="Proteomes" id="UP000017118"/>
    </source>
</evidence>
<dbReference type="PANTHER" id="PTHR33545:SF9">
    <property type="entry name" value="UPF0750 MEMBRANE PROTEIN YITE"/>
    <property type="match status" value="1"/>
</dbReference>
<sequence length="298" mass="32501">MYVKENIRLISKITKEAEMKILKEYGIITLGVAIIVFSFEFFFFPNQIACGGVSGLALVINNMLGIQTGIVMIVCNIILFILAFALIGGSFGLKSAYAAFSLSIVLSIIEKHYKTFALTNNLMLASIFGSALLALGTVIMLTQDATTGGTSITAKLLNKYAHLDFGKALLISDSIVILLAMCTFGVELGLFGLLSVYLTGTLIDKFIDGLNVSKQVMVFTNKEKIVSDYIIKDIDRGCTVFYGKGGYTGKDNCVILTVLTRSQFIKLKQFIRNNDSEAFVTVNETSEVLGKGFKSLME</sequence>
<evidence type="ECO:0000259" key="7">
    <source>
        <dbReference type="Pfam" id="PF10035"/>
    </source>
</evidence>
<dbReference type="InterPro" id="IPR051461">
    <property type="entry name" value="UPF0750_membrane"/>
</dbReference>
<dbReference type="KEGG" id="csb:CLSA_c12050"/>
<dbReference type="GO" id="GO:0005886">
    <property type="term" value="C:plasma membrane"/>
    <property type="evidence" value="ECO:0007669"/>
    <property type="project" value="UniProtKB-SubCell"/>
</dbReference>
<dbReference type="eggNOG" id="COG1284">
    <property type="taxonomic scope" value="Bacteria"/>
</dbReference>
<evidence type="ECO:0000256" key="5">
    <source>
        <dbReference type="ARBA" id="ARBA00023136"/>
    </source>
</evidence>
<feature type="transmembrane region" description="Helical" evidence="6">
    <location>
        <begin position="121"/>
        <end position="141"/>
    </location>
</feature>
<keyword evidence="4 6" id="KW-1133">Transmembrane helix</keyword>
<dbReference type="PANTHER" id="PTHR33545">
    <property type="entry name" value="UPF0750 MEMBRANE PROTEIN YITT-RELATED"/>
    <property type="match status" value="1"/>
</dbReference>
<gene>
    <name evidence="8" type="ORF">CLSA_c12050</name>
</gene>
<name>U5MNV9_CLOSA</name>
<protein>
    <recommendedName>
        <fullName evidence="7">DUF2179 domain-containing protein</fullName>
    </recommendedName>
</protein>
<dbReference type="InterPro" id="IPR015867">
    <property type="entry name" value="N-reg_PII/ATP_PRibTrfase_C"/>
</dbReference>
<dbReference type="EMBL" id="CP006721">
    <property type="protein sequence ID" value="AGX42208.1"/>
    <property type="molecule type" value="Genomic_DNA"/>
</dbReference>
<evidence type="ECO:0000256" key="4">
    <source>
        <dbReference type="ARBA" id="ARBA00022989"/>
    </source>
</evidence>
<evidence type="ECO:0000256" key="3">
    <source>
        <dbReference type="ARBA" id="ARBA00022692"/>
    </source>
</evidence>
<keyword evidence="3 6" id="KW-0812">Transmembrane</keyword>
<reference evidence="8 9" key="1">
    <citation type="journal article" date="2013" name="Genome Announc.">
        <title>Complete Genome Sequence of the Solvent Producer Clostridium saccharobutylicum NCP262 (DSM 13864).</title>
        <authorList>
            <person name="Poehlein A."/>
            <person name="Hartwich K."/>
            <person name="Krabben P."/>
            <person name="Ehrenreich A."/>
            <person name="Liebl W."/>
            <person name="Durre P."/>
            <person name="Gottschalk G."/>
            <person name="Daniel R."/>
        </authorList>
    </citation>
    <scope>NUCLEOTIDE SEQUENCE [LARGE SCALE GENOMIC DNA]</scope>
    <source>
        <strain evidence="8">DSM 13864</strain>
    </source>
</reference>
<organism evidence="8 9">
    <name type="scientific">Clostridium saccharobutylicum DSM 13864</name>
    <dbReference type="NCBI Taxonomy" id="1345695"/>
    <lineage>
        <taxon>Bacteria</taxon>
        <taxon>Bacillati</taxon>
        <taxon>Bacillota</taxon>
        <taxon>Clostridia</taxon>
        <taxon>Eubacteriales</taxon>
        <taxon>Clostridiaceae</taxon>
        <taxon>Clostridium</taxon>
    </lineage>
</organism>
<evidence type="ECO:0000256" key="1">
    <source>
        <dbReference type="ARBA" id="ARBA00004651"/>
    </source>
</evidence>
<dbReference type="Proteomes" id="UP000017118">
    <property type="component" value="Chromosome"/>
</dbReference>
<feature type="domain" description="DUF2179" evidence="7">
    <location>
        <begin position="236"/>
        <end position="290"/>
    </location>
</feature>